<organism evidence="1 2">
    <name type="scientific">Rhododendron molle</name>
    <name type="common">Chinese azalea</name>
    <name type="synonym">Azalea mollis</name>
    <dbReference type="NCBI Taxonomy" id="49168"/>
    <lineage>
        <taxon>Eukaryota</taxon>
        <taxon>Viridiplantae</taxon>
        <taxon>Streptophyta</taxon>
        <taxon>Embryophyta</taxon>
        <taxon>Tracheophyta</taxon>
        <taxon>Spermatophyta</taxon>
        <taxon>Magnoliopsida</taxon>
        <taxon>eudicotyledons</taxon>
        <taxon>Gunneridae</taxon>
        <taxon>Pentapetalae</taxon>
        <taxon>asterids</taxon>
        <taxon>Ericales</taxon>
        <taxon>Ericaceae</taxon>
        <taxon>Ericoideae</taxon>
        <taxon>Rhodoreae</taxon>
        <taxon>Rhododendron</taxon>
    </lineage>
</organism>
<comment type="caution">
    <text evidence="1">The sequence shown here is derived from an EMBL/GenBank/DDBJ whole genome shotgun (WGS) entry which is preliminary data.</text>
</comment>
<accession>A0ACC0MGK8</accession>
<dbReference type="Proteomes" id="UP001062846">
    <property type="component" value="Chromosome 9"/>
</dbReference>
<sequence length="75" mass="7867">MYRFDRKVSDSIERPCHDGDKLLCSVAGGVHSDSAFAVPDPRSSVRGGGVGGGAVSGDDAGCYSRFRVGTRSWST</sequence>
<gene>
    <name evidence="1" type="ORF">RHMOL_Rhmol09G0202800</name>
</gene>
<reference evidence="1" key="1">
    <citation type="submission" date="2022-02" db="EMBL/GenBank/DDBJ databases">
        <title>Plant Genome Project.</title>
        <authorList>
            <person name="Zhang R.-G."/>
        </authorList>
    </citation>
    <scope>NUCLEOTIDE SEQUENCE</scope>
    <source>
        <strain evidence="1">AT1</strain>
    </source>
</reference>
<evidence type="ECO:0000313" key="2">
    <source>
        <dbReference type="Proteomes" id="UP001062846"/>
    </source>
</evidence>
<dbReference type="EMBL" id="CM046396">
    <property type="protein sequence ID" value="KAI8539694.1"/>
    <property type="molecule type" value="Genomic_DNA"/>
</dbReference>
<name>A0ACC0MGK8_RHOML</name>
<protein>
    <submittedName>
        <fullName evidence="1">Uncharacterized protein</fullName>
    </submittedName>
</protein>
<proteinExistence type="predicted"/>
<evidence type="ECO:0000313" key="1">
    <source>
        <dbReference type="EMBL" id="KAI8539694.1"/>
    </source>
</evidence>
<keyword evidence="2" id="KW-1185">Reference proteome</keyword>